<evidence type="ECO:0000313" key="5">
    <source>
        <dbReference type="Proteomes" id="UP000037854"/>
    </source>
</evidence>
<feature type="transmembrane region" description="Helical" evidence="2">
    <location>
        <begin position="7"/>
        <end position="26"/>
    </location>
</feature>
<evidence type="ECO:0000259" key="3">
    <source>
        <dbReference type="PROSITE" id="PS51781"/>
    </source>
</evidence>
<sequence>MNKKRGFLTFLLFILTIAFIAFVIIMQHNFLNPDFATAETNENINLNDNKDKKKENVKDVEKVDKDNDVSTEEDQDKTTPTTKYVNVDLLNVRSDPNTNSEIVGVVTLNQKVEVENVDNDEGWVKITTDDFTGFVNSKFLDEEV</sequence>
<dbReference type="Proteomes" id="UP000037854">
    <property type="component" value="Unassembled WGS sequence"/>
</dbReference>
<comment type="caution">
    <text evidence="4">The sequence shown here is derived from an EMBL/GenBank/DDBJ whole genome shotgun (WGS) entry which is preliminary data.</text>
</comment>
<feature type="region of interest" description="Disordered" evidence="1">
    <location>
        <begin position="46"/>
        <end position="80"/>
    </location>
</feature>
<keyword evidence="2" id="KW-0472">Membrane</keyword>
<gene>
    <name evidence="4" type="ORF">AFL42_01085</name>
</gene>
<keyword evidence="5" id="KW-1185">Reference proteome</keyword>
<dbReference type="EMBL" id="LGTK01000002">
    <property type="protein sequence ID" value="KPH78734.1"/>
    <property type="molecule type" value="Genomic_DNA"/>
</dbReference>
<protein>
    <recommendedName>
        <fullName evidence="3">SH3b domain-containing protein</fullName>
    </recommendedName>
</protein>
<feature type="domain" description="SH3b" evidence="3">
    <location>
        <begin position="80"/>
        <end position="144"/>
    </location>
</feature>
<organism evidence="4 5">
    <name type="scientific">Oceanobacillus caeni</name>
    <dbReference type="NCBI Taxonomy" id="405946"/>
    <lineage>
        <taxon>Bacteria</taxon>
        <taxon>Bacillati</taxon>
        <taxon>Bacillota</taxon>
        <taxon>Bacilli</taxon>
        <taxon>Bacillales</taxon>
        <taxon>Bacillaceae</taxon>
        <taxon>Oceanobacillus</taxon>
    </lineage>
</organism>
<dbReference type="Pfam" id="PF08239">
    <property type="entry name" value="SH3_3"/>
    <property type="match status" value="1"/>
</dbReference>
<name>A0ABR5MND1_9BACI</name>
<proteinExistence type="predicted"/>
<dbReference type="Gene3D" id="2.30.30.40">
    <property type="entry name" value="SH3 Domains"/>
    <property type="match status" value="1"/>
</dbReference>
<dbReference type="RefSeq" id="WP_047184654.1">
    <property type="nucleotide sequence ID" value="NZ_JANKBL010000003.1"/>
</dbReference>
<dbReference type="InterPro" id="IPR003646">
    <property type="entry name" value="SH3-like_bac-type"/>
</dbReference>
<evidence type="ECO:0000313" key="4">
    <source>
        <dbReference type="EMBL" id="KPH78734.1"/>
    </source>
</evidence>
<feature type="compositionally biased region" description="Basic and acidic residues" evidence="1">
    <location>
        <begin position="48"/>
        <end position="68"/>
    </location>
</feature>
<keyword evidence="2" id="KW-0812">Transmembrane</keyword>
<keyword evidence="2" id="KW-1133">Transmembrane helix</keyword>
<dbReference type="PROSITE" id="PS51781">
    <property type="entry name" value="SH3B"/>
    <property type="match status" value="1"/>
</dbReference>
<evidence type="ECO:0000256" key="1">
    <source>
        <dbReference type="SAM" id="MobiDB-lite"/>
    </source>
</evidence>
<evidence type="ECO:0000256" key="2">
    <source>
        <dbReference type="SAM" id="Phobius"/>
    </source>
</evidence>
<accession>A0ABR5MND1</accession>
<dbReference type="SMART" id="SM00287">
    <property type="entry name" value="SH3b"/>
    <property type="match status" value="1"/>
</dbReference>
<reference evidence="4 5" key="1">
    <citation type="submission" date="2015-07" db="EMBL/GenBank/DDBJ databases">
        <title>High-quality draft genome sequence of Oceanobacillus caeni HM6, a bacillus isolated from a human feces.</title>
        <authorList>
            <person name="Kumar J."/>
            <person name="Verma M.K."/>
            <person name="Pandey R."/>
            <person name="Bhambi M."/>
            <person name="Chauhan N."/>
        </authorList>
    </citation>
    <scope>NUCLEOTIDE SEQUENCE [LARGE SCALE GENOMIC DNA]</scope>
    <source>
        <strain evidence="4 5">HM6</strain>
    </source>
</reference>